<comment type="caution">
    <text evidence="1">The sequence shown here is derived from an EMBL/GenBank/DDBJ whole genome shotgun (WGS) entry which is preliminary data.</text>
</comment>
<dbReference type="EMBL" id="JJRY01000002">
    <property type="protein sequence ID" value="KEF39651.1"/>
    <property type="molecule type" value="Genomic_DNA"/>
</dbReference>
<dbReference type="AlphaFoldDB" id="A0A072NQC9"/>
<dbReference type="PATRIC" id="fig|1348973.3.peg.640"/>
<protein>
    <submittedName>
        <fullName evidence="1">Uncharacterized protein</fullName>
    </submittedName>
</protein>
<gene>
    <name evidence="1" type="ORF">M670_00672</name>
</gene>
<accession>A0A072NQC9</accession>
<evidence type="ECO:0000313" key="2">
    <source>
        <dbReference type="Proteomes" id="UP000027936"/>
    </source>
</evidence>
<dbReference type="Proteomes" id="UP000027936">
    <property type="component" value="Unassembled WGS sequence"/>
</dbReference>
<sequence length="37" mass="4479">MTERMTKKHIEDYKQLWRNKNNDRLVTPGGVRFICEA</sequence>
<organism evidence="1 2">
    <name type="scientific">Schinkia azotoformans MEV2011</name>
    <dbReference type="NCBI Taxonomy" id="1348973"/>
    <lineage>
        <taxon>Bacteria</taxon>
        <taxon>Bacillati</taxon>
        <taxon>Bacillota</taxon>
        <taxon>Bacilli</taxon>
        <taxon>Bacillales</taxon>
        <taxon>Bacillaceae</taxon>
        <taxon>Calidifontibacillus/Schinkia group</taxon>
        <taxon>Schinkia</taxon>
    </lineage>
</organism>
<evidence type="ECO:0000313" key="1">
    <source>
        <dbReference type="EMBL" id="KEF39651.1"/>
    </source>
</evidence>
<proteinExistence type="predicted"/>
<name>A0A072NQC9_SCHAZ</name>
<reference evidence="1 2" key="1">
    <citation type="submission" date="2014-04" db="EMBL/GenBank/DDBJ databases">
        <title>Draft genome sequence of Bacillus azotoformans MEV2011, a (co-) denitrifying strain unable to grow in the presence of oxygen.</title>
        <authorList>
            <person name="Nielsen M."/>
            <person name="Schreiber L."/>
            <person name="Finster K."/>
            <person name="Schramm A."/>
        </authorList>
    </citation>
    <scope>NUCLEOTIDE SEQUENCE [LARGE SCALE GENOMIC DNA]</scope>
    <source>
        <strain evidence="1 2">MEV2011</strain>
    </source>
</reference>